<accession>A0A5J6VLL0</accession>
<sequence length="124" mass="14908">MLKVFNKYSLPIEIQRIIMYFLQEREIYNKAIRDLSRGIHRSYIKGDWYSMPPRLFAYDIFKKQFKKYSIVVKLTDRYEITELASYISCPSPSTPLFYCKLCRKYHGVTYLGEKFCMTLNKQAN</sequence>
<proteinExistence type="predicted"/>
<dbReference type="EMBL" id="MN448295">
    <property type="protein sequence ID" value="QFG74960.1"/>
    <property type="molecule type" value="Genomic_DNA"/>
</dbReference>
<organism evidence="1">
    <name type="scientific">Megaviridae environmental sample</name>
    <dbReference type="NCBI Taxonomy" id="1737588"/>
    <lineage>
        <taxon>Viruses</taxon>
        <taxon>Varidnaviria</taxon>
        <taxon>Bamfordvirae</taxon>
        <taxon>Nucleocytoviricota</taxon>
        <taxon>Megaviricetes</taxon>
        <taxon>Imitervirales</taxon>
        <taxon>Mimiviridae</taxon>
        <taxon>environmental samples</taxon>
    </lineage>
</organism>
<reference evidence="1" key="1">
    <citation type="journal article" date="2019" name="Philos. Trans. R. Soc. Lond., B, Biol. Sci.">
        <title>Targeted metagenomic recovery of four divergent viruses reveals shared and distinctive characteristics of giant viruses of marine eukaryotes.</title>
        <authorList>
            <person name="Needham D.M."/>
            <person name="Poirier C."/>
            <person name="Hehenberger E."/>
            <person name="Jimenez V."/>
            <person name="Swalwell J.E."/>
            <person name="Santoro A.E."/>
            <person name="Worden A.Z."/>
        </authorList>
    </citation>
    <scope>NUCLEOTIDE SEQUENCE</scope>
    <source>
        <strain evidence="1">OPacV-421</strain>
    </source>
</reference>
<name>A0A5J6VLL0_9VIRU</name>
<protein>
    <submittedName>
        <fullName evidence="1">Uncharacterized protein</fullName>
    </submittedName>
</protein>
<evidence type="ECO:0000313" key="1">
    <source>
        <dbReference type="EMBL" id="QFG74960.1"/>
    </source>
</evidence>